<evidence type="ECO:0000313" key="3">
    <source>
        <dbReference type="Proteomes" id="UP000501346"/>
    </source>
</evidence>
<dbReference type="InterPro" id="IPR011598">
    <property type="entry name" value="bHLH_dom"/>
</dbReference>
<dbReference type="SUPFAM" id="SSF47459">
    <property type="entry name" value="HLH, helix-loop-helix DNA-binding domain"/>
    <property type="match status" value="1"/>
</dbReference>
<dbReference type="EMBL" id="CP048985">
    <property type="protein sequence ID" value="QID78649.1"/>
    <property type="molecule type" value="Genomic_DNA"/>
</dbReference>
<dbReference type="SMART" id="SM00353">
    <property type="entry name" value="HLH"/>
    <property type="match status" value="1"/>
</dbReference>
<sequence length="304" mass="34224">MQQATGNELLGILDLDNDIDFETAYQMLSSNFDDQMSAHIHENTFSATSPPLLTHELGIIPNVATVQPSHVETIPADNQTHHAPLHTHAHYLNHNPHQPSMGFDQALGLKLSPSSSGLLSTNESNAIEQFLDNLISQDMMSSNASMNSESHLHIRSPKKQHRYTELNQRYPETHPHSNTGELPTNTADVPTEFTTREGPHQPIGNDHYNPPPFSVPEIRIPDSDIPANIEDDPVKVRKWKHVQMEKIRRINTKEAFERLIKSVRTPSKENGKRIPKHILLTCVMNDIKSIRSANEALQHILDDS</sequence>
<dbReference type="GO" id="GO:0046983">
    <property type="term" value="F:protein dimerization activity"/>
    <property type="evidence" value="ECO:0007669"/>
    <property type="project" value="InterPro"/>
</dbReference>
<feature type="domain" description="BHLH" evidence="1">
    <location>
        <begin position="236"/>
        <end position="290"/>
    </location>
</feature>
<organism evidence="2 3">
    <name type="scientific">Saccharomyces pastorianus</name>
    <name type="common">Lager yeast</name>
    <name type="synonym">Saccharomyces cerevisiae x Saccharomyces eubayanus</name>
    <dbReference type="NCBI Taxonomy" id="27292"/>
    <lineage>
        <taxon>Eukaryota</taxon>
        <taxon>Fungi</taxon>
        <taxon>Dikarya</taxon>
        <taxon>Ascomycota</taxon>
        <taxon>Saccharomycotina</taxon>
        <taxon>Saccharomycetes</taxon>
        <taxon>Saccharomycetales</taxon>
        <taxon>Saccharomycetaceae</taxon>
        <taxon>Saccharomyces</taxon>
    </lineage>
</organism>
<keyword evidence="3" id="KW-1185">Reference proteome</keyword>
<dbReference type="AlphaFoldDB" id="A0A6C1DP49"/>
<dbReference type="PROSITE" id="PS50888">
    <property type="entry name" value="BHLH"/>
    <property type="match status" value="1"/>
</dbReference>
<dbReference type="OrthoDB" id="3973009at2759"/>
<dbReference type="InterPro" id="IPR036638">
    <property type="entry name" value="HLH_DNA-bd_sf"/>
</dbReference>
<name>A0A6C1DP49_SACPS</name>
<accession>A0A6C1DP49</accession>
<gene>
    <name evidence="2" type="primary">INO2_1</name>
    <name evidence="2" type="ORF">GRS66_000867</name>
</gene>
<proteinExistence type="predicted"/>
<evidence type="ECO:0000259" key="1">
    <source>
        <dbReference type="PROSITE" id="PS50888"/>
    </source>
</evidence>
<evidence type="ECO:0000313" key="2">
    <source>
        <dbReference type="EMBL" id="QID78649.1"/>
    </source>
</evidence>
<dbReference type="Proteomes" id="UP000501346">
    <property type="component" value="Chromosome ScIV"/>
</dbReference>
<dbReference type="Gene3D" id="4.10.280.10">
    <property type="entry name" value="Helix-loop-helix DNA-binding domain"/>
    <property type="match status" value="1"/>
</dbReference>
<dbReference type="Pfam" id="PF23179">
    <property type="entry name" value="bHLH_INO2"/>
    <property type="match status" value="1"/>
</dbReference>
<dbReference type="InterPro" id="IPR057071">
    <property type="entry name" value="bHLH_INO2"/>
</dbReference>
<reference evidence="2 3" key="1">
    <citation type="journal article" date="2019" name="BMC Genomics">
        <title>Chromosome level assembly and comparative genome analysis confirm lager-brewing yeasts originated from a single hybridization.</title>
        <authorList>
            <person name="Salazar A.N."/>
            <person name="Gorter de Vries A.R."/>
            <person name="van den Broek M."/>
            <person name="Brouwers N."/>
            <person name="de la Torre Cortes P."/>
            <person name="Kuijpers N.G.A."/>
            <person name="Daran J.G."/>
            <person name="Abeel T."/>
        </authorList>
    </citation>
    <scope>NUCLEOTIDE SEQUENCE [LARGE SCALE GENOMIC DNA]</scope>
    <source>
        <strain evidence="2 3">CBS 1483</strain>
    </source>
</reference>
<dbReference type="CDD" id="cd11388">
    <property type="entry name" value="bHLH_ScINO2_like"/>
    <property type="match status" value="1"/>
</dbReference>
<protein>
    <submittedName>
        <fullName evidence="2">Helix-loop-helix protein</fullName>
    </submittedName>
</protein>